<keyword evidence="2" id="KW-1185">Reference proteome</keyword>
<dbReference type="Pfam" id="PF19463">
    <property type="entry name" value="DUF6000"/>
    <property type="match status" value="1"/>
</dbReference>
<proteinExistence type="predicted"/>
<dbReference type="AlphaFoldDB" id="A0A250VQM9"/>
<evidence type="ECO:0000313" key="1">
    <source>
        <dbReference type="EMBL" id="GAX56455.1"/>
    </source>
</evidence>
<dbReference type="Proteomes" id="UP000217446">
    <property type="component" value="Unassembled WGS sequence"/>
</dbReference>
<protein>
    <submittedName>
        <fullName evidence="1">Uncharacterized protein</fullName>
    </submittedName>
</protein>
<name>A0A250VQM9_STROL</name>
<organism evidence="1 2">
    <name type="scientific">Streptomyces olivochromogenes</name>
    <dbReference type="NCBI Taxonomy" id="1963"/>
    <lineage>
        <taxon>Bacteria</taxon>
        <taxon>Bacillati</taxon>
        <taxon>Actinomycetota</taxon>
        <taxon>Actinomycetes</taxon>
        <taxon>Kitasatosporales</taxon>
        <taxon>Streptomycetaceae</taxon>
        <taxon>Streptomyces</taxon>
    </lineage>
</organism>
<sequence>MGGWVSMTNRVGRRLSSDKQRKEWAGLVSHQQGRIGRVIRHPQDDAELLALVRRYVTPERRYLKLGGSMLRMQSPECDRFMRELCEDAGLITAAEIATLLEGGWRERRTAAWLVAVSRRTEFRERLGELLLASEVCCVGLAYSVALASFGTARDADLLATYLDRYLCRPDLAYDQTVVMGALQFIDLNLGGGQADRFREPGSLWQQWLQDAPHMQGDSDPTPSNLSLIRRLCAFVDECAEAR</sequence>
<evidence type="ECO:0000313" key="2">
    <source>
        <dbReference type="Proteomes" id="UP000217446"/>
    </source>
</evidence>
<accession>A0A250VQM9</accession>
<dbReference type="EMBL" id="BDQI01000026">
    <property type="protein sequence ID" value="GAX56455.1"/>
    <property type="molecule type" value="Genomic_DNA"/>
</dbReference>
<dbReference type="InterPro" id="IPR046042">
    <property type="entry name" value="DUF6000"/>
</dbReference>
<comment type="caution">
    <text evidence="1">The sequence shown here is derived from an EMBL/GenBank/DDBJ whole genome shotgun (WGS) entry which is preliminary data.</text>
</comment>
<gene>
    <name evidence="1" type="ORF">SO3561_08023</name>
</gene>
<reference evidence="2" key="1">
    <citation type="submission" date="2017-05" db="EMBL/GenBank/DDBJ databases">
        <title>Streptomyces olivochromogenes NBRC 3561 whole genome shotgun sequence.</title>
        <authorList>
            <person name="Dohra H."/>
            <person name="Kodani S."/>
        </authorList>
    </citation>
    <scope>NUCLEOTIDE SEQUENCE [LARGE SCALE GENOMIC DNA]</scope>
    <source>
        <strain evidence="2">NBRC 3561</strain>
    </source>
</reference>